<keyword evidence="1" id="KW-0732">Signal</keyword>
<dbReference type="EMBL" id="CAJPIN010007290">
    <property type="protein sequence ID" value="CAG2058431.1"/>
    <property type="molecule type" value="Genomic_DNA"/>
</dbReference>
<proteinExistence type="predicted"/>
<keyword evidence="3" id="KW-1185">Reference proteome</keyword>
<sequence length="132" mass="15085">MMKCLVGIMWIVLALISVAEWSSPGCYSRIKLDSMMGRYGFEFHLGVVRVAFPKEFYTHLNMLGRIDRFVGYSSNLWIDDRRLSDTAGLGAPRMEEHDLGHSSPRSHSTEEYARKFKTTLASACLGHQQRVR</sequence>
<evidence type="ECO:0000313" key="2">
    <source>
        <dbReference type="EMBL" id="CAG2058431.1"/>
    </source>
</evidence>
<evidence type="ECO:0000313" key="3">
    <source>
        <dbReference type="Proteomes" id="UP001153148"/>
    </source>
</evidence>
<name>A0ABN7NSJ9_TIMPD</name>
<dbReference type="Proteomes" id="UP001153148">
    <property type="component" value="Unassembled WGS sequence"/>
</dbReference>
<organism evidence="2 3">
    <name type="scientific">Timema podura</name>
    <name type="common">Walking stick</name>
    <dbReference type="NCBI Taxonomy" id="61482"/>
    <lineage>
        <taxon>Eukaryota</taxon>
        <taxon>Metazoa</taxon>
        <taxon>Ecdysozoa</taxon>
        <taxon>Arthropoda</taxon>
        <taxon>Hexapoda</taxon>
        <taxon>Insecta</taxon>
        <taxon>Pterygota</taxon>
        <taxon>Neoptera</taxon>
        <taxon>Polyneoptera</taxon>
        <taxon>Phasmatodea</taxon>
        <taxon>Timematodea</taxon>
        <taxon>Timematoidea</taxon>
        <taxon>Timematidae</taxon>
        <taxon>Timema</taxon>
    </lineage>
</organism>
<reference evidence="2" key="1">
    <citation type="submission" date="2021-03" db="EMBL/GenBank/DDBJ databases">
        <authorList>
            <person name="Tran Van P."/>
        </authorList>
    </citation>
    <scope>NUCLEOTIDE SEQUENCE</scope>
</reference>
<comment type="caution">
    <text evidence="2">The sequence shown here is derived from an EMBL/GenBank/DDBJ whole genome shotgun (WGS) entry which is preliminary data.</text>
</comment>
<gene>
    <name evidence="2" type="ORF">TPAB3V08_LOCUS5401</name>
</gene>
<accession>A0ABN7NSJ9</accession>
<protein>
    <submittedName>
        <fullName evidence="2">Uncharacterized protein</fullName>
    </submittedName>
</protein>
<evidence type="ECO:0000256" key="1">
    <source>
        <dbReference type="SAM" id="SignalP"/>
    </source>
</evidence>
<feature type="signal peptide" evidence="1">
    <location>
        <begin position="1"/>
        <end position="21"/>
    </location>
</feature>
<feature type="chain" id="PRO_5047281146" evidence="1">
    <location>
        <begin position="22"/>
        <end position="132"/>
    </location>
</feature>